<accession>A0A0U5AUE8</accession>
<evidence type="ECO:0000256" key="4">
    <source>
        <dbReference type="ARBA" id="ARBA00022777"/>
    </source>
</evidence>
<comment type="similarity">
    <text evidence="7">Belongs to the shikimate kinase family.</text>
</comment>
<comment type="pathway">
    <text evidence="7">Metabolic intermediate biosynthesis; chorismate biosynthesis; chorismate from D-erythrose 4-phosphate and phosphoenolpyruvate: step 5/7.</text>
</comment>
<dbReference type="GO" id="GO:0009073">
    <property type="term" value="P:aromatic amino acid family biosynthetic process"/>
    <property type="evidence" value="ECO:0007669"/>
    <property type="project" value="UniProtKB-KW"/>
</dbReference>
<evidence type="ECO:0000256" key="2">
    <source>
        <dbReference type="ARBA" id="ARBA00022679"/>
    </source>
</evidence>
<dbReference type="GO" id="GO:0008652">
    <property type="term" value="P:amino acid biosynthetic process"/>
    <property type="evidence" value="ECO:0007669"/>
    <property type="project" value="UniProtKB-KW"/>
</dbReference>
<comment type="function">
    <text evidence="7">Catalyzes the specific phosphorylation of the 3-hydroxyl group of shikimic acid using ATP as a cosubstrate.</text>
</comment>
<keyword evidence="7" id="KW-0963">Cytoplasm</keyword>
<feature type="binding site" evidence="7">
    <location>
        <position position="57"/>
    </location>
    <ligand>
        <name>substrate</name>
    </ligand>
</feature>
<dbReference type="InterPro" id="IPR000623">
    <property type="entry name" value="Shikimate_kinase/TSH1"/>
</dbReference>
<dbReference type="InterPro" id="IPR031322">
    <property type="entry name" value="Shikimate/glucono_kinase"/>
</dbReference>
<keyword evidence="1 7" id="KW-0028">Amino-acid biosynthesis</keyword>
<feature type="binding site" evidence="7">
    <location>
        <begin position="11"/>
        <end position="16"/>
    </location>
    <ligand>
        <name>ATP</name>
        <dbReference type="ChEBI" id="CHEBI:30616"/>
    </ligand>
</feature>
<keyword evidence="7" id="KW-0479">Metal-binding</keyword>
<name>A0A0U5AUE8_9BACL</name>
<evidence type="ECO:0000313" key="8">
    <source>
        <dbReference type="EMBL" id="BAU27370.1"/>
    </source>
</evidence>
<keyword evidence="6 7" id="KW-0057">Aromatic amino acid biosynthesis</keyword>
<dbReference type="GO" id="GO:0005524">
    <property type="term" value="F:ATP binding"/>
    <property type="evidence" value="ECO:0007669"/>
    <property type="project" value="UniProtKB-UniRule"/>
</dbReference>
<evidence type="ECO:0000256" key="6">
    <source>
        <dbReference type="ARBA" id="ARBA00023141"/>
    </source>
</evidence>
<keyword evidence="3 7" id="KW-0547">Nucleotide-binding</keyword>
<dbReference type="Proteomes" id="UP000217696">
    <property type="component" value="Chromosome"/>
</dbReference>
<feature type="binding site" evidence="7">
    <location>
        <position position="15"/>
    </location>
    <ligand>
        <name>Mg(2+)</name>
        <dbReference type="ChEBI" id="CHEBI:18420"/>
    </ligand>
</feature>
<dbReference type="GO" id="GO:0009423">
    <property type="term" value="P:chorismate biosynthetic process"/>
    <property type="evidence" value="ECO:0007669"/>
    <property type="project" value="UniProtKB-UniRule"/>
</dbReference>
<organism evidence="8 9">
    <name type="scientific">Aneurinibacillus soli</name>
    <dbReference type="NCBI Taxonomy" id="1500254"/>
    <lineage>
        <taxon>Bacteria</taxon>
        <taxon>Bacillati</taxon>
        <taxon>Bacillota</taxon>
        <taxon>Bacilli</taxon>
        <taxon>Bacillales</taxon>
        <taxon>Paenibacillaceae</taxon>
        <taxon>Aneurinibacillus group</taxon>
        <taxon>Aneurinibacillus</taxon>
    </lineage>
</organism>
<evidence type="ECO:0000256" key="3">
    <source>
        <dbReference type="ARBA" id="ARBA00022741"/>
    </source>
</evidence>
<dbReference type="SUPFAM" id="SSF52540">
    <property type="entry name" value="P-loop containing nucleoside triphosphate hydrolases"/>
    <property type="match status" value="1"/>
</dbReference>
<proteinExistence type="inferred from homology"/>
<dbReference type="HAMAP" id="MF_00109">
    <property type="entry name" value="Shikimate_kinase"/>
    <property type="match status" value="1"/>
</dbReference>
<comment type="catalytic activity">
    <reaction evidence="7">
        <text>shikimate + ATP = 3-phosphoshikimate + ADP + H(+)</text>
        <dbReference type="Rhea" id="RHEA:13121"/>
        <dbReference type="ChEBI" id="CHEBI:15378"/>
        <dbReference type="ChEBI" id="CHEBI:30616"/>
        <dbReference type="ChEBI" id="CHEBI:36208"/>
        <dbReference type="ChEBI" id="CHEBI:145989"/>
        <dbReference type="ChEBI" id="CHEBI:456216"/>
        <dbReference type="EC" id="2.7.1.71"/>
    </reaction>
</comment>
<dbReference type="RefSeq" id="WP_096464647.1">
    <property type="nucleotide sequence ID" value="NZ_AP017312.1"/>
</dbReference>
<keyword evidence="4 7" id="KW-0418">Kinase</keyword>
<dbReference type="PRINTS" id="PR01100">
    <property type="entry name" value="SHIKIMTKNASE"/>
</dbReference>
<keyword evidence="2 7" id="KW-0808">Transferase</keyword>
<reference evidence="8 9" key="1">
    <citation type="submission" date="2015-12" db="EMBL/GenBank/DDBJ databases">
        <title>Genome sequence of Aneurinibacillus soli.</title>
        <authorList>
            <person name="Lee J.S."/>
            <person name="Lee K.C."/>
            <person name="Kim K.K."/>
            <person name="Lee B.W."/>
        </authorList>
    </citation>
    <scope>NUCLEOTIDE SEQUENCE [LARGE SCALE GENOMIC DNA]</scope>
    <source>
        <strain evidence="8 9">CB4</strain>
    </source>
</reference>
<dbReference type="InterPro" id="IPR027417">
    <property type="entry name" value="P-loop_NTPase"/>
</dbReference>
<feature type="binding site" evidence="7">
    <location>
        <position position="118"/>
    </location>
    <ligand>
        <name>ATP</name>
        <dbReference type="ChEBI" id="CHEBI:30616"/>
    </ligand>
</feature>
<gene>
    <name evidence="7 8" type="primary">aroK</name>
    <name evidence="8" type="ORF">CB4_01544</name>
</gene>
<evidence type="ECO:0000313" key="9">
    <source>
        <dbReference type="Proteomes" id="UP000217696"/>
    </source>
</evidence>
<evidence type="ECO:0000256" key="5">
    <source>
        <dbReference type="ARBA" id="ARBA00022840"/>
    </source>
</evidence>
<feature type="binding site" evidence="7">
    <location>
        <position position="33"/>
    </location>
    <ligand>
        <name>substrate</name>
    </ligand>
</feature>
<dbReference type="GO" id="GO:0004765">
    <property type="term" value="F:shikimate kinase activity"/>
    <property type="evidence" value="ECO:0007669"/>
    <property type="project" value="UniProtKB-UniRule"/>
</dbReference>
<dbReference type="Gene3D" id="3.40.50.300">
    <property type="entry name" value="P-loop containing nucleotide triphosphate hydrolases"/>
    <property type="match status" value="1"/>
</dbReference>
<dbReference type="AlphaFoldDB" id="A0A0U5AUE8"/>
<comment type="caution">
    <text evidence="7">Lacks conserved residue(s) required for the propagation of feature annotation.</text>
</comment>
<comment type="cofactor">
    <cofactor evidence="7">
        <name>Mg(2+)</name>
        <dbReference type="ChEBI" id="CHEBI:18420"/>
    </cofactor>
    <text evidence="7">Binds 1 Mg(2+) ion per subunit.</text>
</comment>
<evidence type="ECO:0000256" key="1">
    <source>
        <dbReference type="ARBA" id="ARBA00022605"/>
    </source>
</evidence>
<comment type="subunit">
    <text evidence="7">Monomer.</text>
</comment>
<protein>
    <recommendedName>
        <fullName evidence="7">Shikimate kinase</fullName>
        <shortName evidence="7">SK</shortName>
        <ecNumber evidence="7">2.7.1.71</ecNumber>
    </recommendedName>
</protein>
<dbReference type="Pfam" id="PF01202">
    <property type="entry name" value="SKI"/>
    <property type="match status" value="1"/>
</dbReference>
<comment type="subcellular location">
    <subcellularLocation>
        <location evidence="7">Cytoplasm</location>
    </subcellularLocation>
</comment>
<feature type="binding site" evidence="7">
    <location>
        <position position="80"/>
    </location>
    <ligand>
        <name>substrate</name>
    </ligand>
</feature>
<dbReference type="CDD" id="cd00464">
    <property type="entry name" value="SK"/>
    <property type="match status" value="1"/>
</dbReference>
<sequence>MKHVILIGFMGTGKTTVGEALARQLGCTQADLDDCIVEQAGRSIPDLFETEGEAGFRLRETQVLRDMVQRVEHQVITTGGGVVTQPRNIEIMQESGIVVALFARPETIVERVSGDANRPLLAGDVETRVRKLLHERDGLYDFAPVRIQTDGKTVQEVVDAIIEHPAFVTACLCD</sequence>
<dbReference type="OrthoDB" id="9800332at2"/>
<evidence type="ECO:0000256" key="7">
    <source>
        <dbReference type="HAMAP-Rule" id="MF_00109"/>
    </source>
</evidence>
<dbReference type="PANTHER" id="PTHR21087:SF16">
    <property type="entry name" value="SHIKIMATE KINASE 1, CHLOROPLASTIC"/>
    <property type="match status" value="1"/>
</dbReference>
<dbReference type="GO" id="GO:0000287">
    <property type="term" value="F:magnesium ion binding"/>
    <property type="evidence" value="ECO:0007669"/>
    <property type="project" value="UniProtKB-UniRule"/>
</dbReference>
<dbReference type="UniPathway" id="UPA00053">
    <property type="reaction ID" value="UER00088"/>
</dbReference>
<dbReference type="EMBL" id="AP017312">
    <property type="protein sequence ID" value="BAU27370.1"/>
    <property type="molecule type" value="Genomic_DNA"/>
</dbReference>
<dbReference type="GO" id="GO:0005829">
    <property type="term" value="C:cytosol"/>
    <property type="evidence" value="ECO:0007669"/>
    <property type="project" value="TreeGrafter"/>
</dbReference>
<dbReference type="KEGG" id="asoc:CB4_01544"/>
<keyword evidence="5 7" id="KW-0067">ATP-binding</keyword>
<dbReference type="EC" id="2.7.1.71" evidence="7"/>
<keyword evidence="7" id="KW-0460">Magnesium</keyword>
<dbReference type="PANTHER" id="PTHR21087">
    <property type="entry name" value="SHIKIMATE KINASE"/>
    <property type="match status" value="1"/>
</dbReference>
<feature type="binding site" evidence="7">
    <location>
        <position position="136"/>
    </location>
    <ligand>
        <name>substrate</name>
    </ligand>
</feature>
<keyword evidence="9" id="KW-1185">Reference proteome</keyword>